<evidence type="ECO:0000256" key="9">
    <source>
        <dbReference type="ARBA" id="ARBA00023204"/>
    </source>
</evidence>
<dbReference type="Pfam" id="PF00633">
    <property type="entry name" value="HHH"/>
    <property type="match status" value="1"/>
</dbReference>
<keyword evidence="2 12" id="KW-0004">4Fe-4S</keyword>
<evidence type="ECO:0000256" key="7">
    <source>
        <dbReference type="ARBA" id="ARBA00023014"/>
    </source>
</evidence>
<evidence type="ECO:0000256" key="1">
    <source>
        <dbReference type="ARBA" id="ARBA00008343"/>
    </source>
</evidence>
<dbReference type="GO" id="GO:0051539">
    <property type="term" value="F:4 iron, 4 sulfur cluster binding"/>
    <property type="evidence" value="ECO:0007669"/>
    <property type="project" value="UniProtKB-UniRule"/>
</dbReference>
<gene>
    <name evidence="12 14" type="primary">nth</name>
    <name evidence="14" type="ORF">WWE3-TFM_6</name>
</gene>
<dbReference type="InterPro" id="IPR000445">
    <property type="entry name" value="HhH_motif"/>
</dbReference>
<reference evidence="14" key="1">
    <citation type="submission" date="2007-07" db="EMBL/GenBank/DDBJ databases">
        <authorList>
            <person name="Genoscope"/>
        </authorList>
    </citation>
    <scope>NUCLEOTIDE SEQUENCE</scope>
</reference>
<evidence type="ECO:0000256" key="4">
    <source>
        <dbReference type="ARBA" id="ARBA00022763"/>
    </source>
</evidence>
<dbReference type="PROSITE" id="PS00764">
    <property type="entry name" value="ENDONUCLEASE_III_1"/>
    <property type="match status" value="1"/>
</dbReference>
<dbReference type="EC" id="4.2.99.18" evidence="12"/>
<proteinExistence type="inferred from homology"/>
<keyword evidence="4 12" id="KW-0227">DNA damage</keyword>
<dbReference type="SUPFAM" id="SSF48150">
    <property type="entry name" value="DNA-glycosylase"/>
    <property type="match status" value="1"/>
</dbReference>
<comment type="similarity">
    <text evidence="1 12">Belongs to the Nth/MutY family.</text>
</comment>
<evidence type="ECO:0000313" key="14">
    <source>
        <dbReference type="EMBL" id="CAO79496.1"/>
    </source>
</evidence>
<comment type="catalytic activity">
    <reaction evidence="12">
        <text>2'-deoxyribonucleotide-(2'-deoxyribose 5'-phosphate)-2'-deoxyribonucleotide-DNA = a 3'-end 2'-deoxyribonucleotide-(2,3-dehydro-2,3-deoxyribose 5'-phosphate)-DNA + a 5'-end 5'-phospho-2'-deoxyribonucleoside-DNA + H(+)</text>
        <dbReference type="Rhea" id="RHEA:66592"/>
        <dbReference type="Rhea" id="RHEA-COMP:13180"/>
        <dbReference type="Rhea" id="RHEA-COMP:16897"/>
        <dbReference type="Rhea" id="RHEA-COMP:17067"/>
        <dbReference type="ChEBI" id="CHEBI:15378"/>
        <dbReference type="ChEBI" id="CHEBI:136412"/>
        <dbReference type="ChEBI" id="CHEBI:157695"/>
        <dbReference type="ChEBI" id="CHEBI:167181"/>
        <dbReference type="EC" id="4.2.99.18"/>
    </reaction>
</comment>
<evidence type="ECO:0000256" key="6">
    <source>
        <dbReference type="ARBA" id="ARBA00023004"/>
    </source>
</evidence>
<keyword evidence="5 12" id="KW-0378">Hydrolase</keyword>
<dbReference type="EMBL" id="CU367853">
    <property type="protein sequence ID" value="CAO79496.1"/>
    <property type="molecule type" value="Genomic_DNA"/>
</dbReference>
<feature type="domain" description="HhH-GPD" evidence="13">
    <location>
        <begin position="44"/>
        <end position="192"/>
    </location>
</feature>
<dbReference type="Gene3D" id="1.10.340.30">
    <property type="entry name" value="Hypothetical protein, domain 2"/>
    <property type="match status" value="1"/>
</dbReference>
<dbReference type="SMART" id="SM00525">
    <property type="entry name" value="FES"/>
    <property type="match status" value="1"/>
</dbReference>
<dbReference type="InterPro" id="IPR004035">
    <property type="entry name" value="Endouclease-III_FeS-bd_BS"/>
</dbReference>
<name>B0KVB1_UNCKA</name>
<dbReference type="GO" id="GO:0140078">
    <property type="term" value="F:class I DNA-(apurinic or apyrimidinic site) endonuclease activity"/>
    <property type="evidence" value="ECO:0007669"/>
    <property type="project" value="UniProtKB-EC"/>
</dbReference>
<dbReference type="SMART" id="SM00478">
    <property type="entry name" value="ENDO3c"/>
    <property type="match status" value="1"/>
</dbReference>
<comment type="function">
    <text evidence="12">DNA repair enzyme that has both DNA N-glycosylase activity and AP-lyase activity. The DNA N-glycosylase activity releases various damaged pyrimidines from DNA by cleaving the N-glycosidic bond, leaving an AP (apurinic/apyrimidinic) site. The AP-lyase activity cleaves the phosphodiester bond 3' to the AP site by a beta-elimination, leaving a 3'-terminal unsaturated sugar and a product with a terminal 5'-phosphate.</text>
</comment>
<dbReference type="GO" id="GO:0019104">
    <property type="term" value="F:DNA N-glycosylase activity"/>
    <property type="evidence" value="ECO:0007669"/>
    <property type="project" value="UniProtKB-UniRule"/>
</dbReference>
<dbReference type="PIRSF" id="PIRSF001435">
    <property type="entry name" value="Nth"/>
    <property type="match status" value="1"/>
</dbReference>
<dbReference type="PROSITE" id="PS01155">
    <property type="entry name" value="ENDONUCLEASE_III_2"/>
    <property type="match status" value="1"/>
</dbReference>
<keyword evidence="9 12" id="KW-0234">DNA repair</keyword>
<keyword evidence="14" id="KW-0255">Endonuclease</keyword>
<evidence type="ECO:0000259" key="13">
    <source>
        <dbReference type="SMART" id="SM00478"/>
    </source>
</evidence>
<comment type="cofactor">
    <cofactor evidence="12">
        <name>[4Fe-4S] cluster</name>
        <dbReference type="ChEBI" id="CHEBI:49883"/>
    </cofactor>
    <text evidence="12">Binds 1 [4Fe-4S] cluster.</text>
</comment>
<keyword evidence="11 12" id="KW-0326">Glycosidase</keyword>
<keyword evidence="7 12" id="KW-0411">Iron-sulfur</keyword>
<accession>B0KVB1</accession>
<sequence>MYNFSMSGLNNVDKIVKTLKKKYPSPRTELIHENEYQLAVAVMLSAQTTDKKVNQVTPQLFKKYPSWESLASADLLDVQSLIKEVNFYKGKAERLIQAGRVVTLNFGGVLPRNMEDLMKIPGVARKSANVIMQELWGIADGIVVDTHVKRVSNRLGLTKEQDPEKIEKDLMKIIPKRSWRNFSGAMVLHGRYICTAKSPKCEECPLNEICPSAFKIN</sequence>
<keyword evidence="8 12" id="KW-0238">DNA-binding</keyword>
<evidence type="ECO:0000256" key="5">
    <source>
        <dbReference type="ARBA" id="ARBA00022801"/>
    </source>
</evidence>
<dbReference type="GO" id="GO:0046872">
    <property type="term" value="F:metal ion binding"/>
    <property type="evidence" value="ECO:0007669"/>
    <property type="project" value="UniProtKB-KW"/>
</dbReference>
<dbReference type="FunFam" id="1.10.340.30:FF:000001">
    <property type="entry name" value="Endonuclease III"/>
    <property type="match status" value="1"/>
</dbReference>
<dbReference type="InterPro" id="IPR003265">
    <property type="entry name" value="HhH-GPD_domain"/>
</dbReference>
<dbReference type="HAMAP" id="MF_00942">
    <property type="entry name" value="Nth"/>
    <property type="match status" value="1"/>
</dbReference>
<evidence type="ECO:0000256" key="8">
    <source>
        <dbReference type="ARBA" id="ARBA00023125"/>
    </source>
</evidence>
<dbReference type="NCBIfam" id="TIGR01083">
    <property type="entry name" value="nth"/>
    <property type="match status" value="1"/>
</dbReference>
<dbReference type="InterPro" id="IPR004036">
    <property type="entry name" value="Endonuclease-III-like_CS2"/>
</dbReference>
<feature type="binding site" evidence="12">
    <location>
        <position position="194"/>
    </location>
    <ligand>
        <name>[4Fe-4S] cluster</name>
        <dbReference type="ChEBI" id="CHEBI:49883"/>
    </ligand>
</feature>
<evidence type="ECO:0000256" key="12">
    <source>
        <dbReference type="HAMAP-Rule" id="MF_00942"/>
    </source>
</evidence>
<dbReference type="GO" id="GO:0006285">
    <property type="term" value="P:base-excision repair, AP site formation"/>
    <property type="evidence" value="ECO:0007669"/>
    <property type="project" value="TreeGrafter"/>
</dbReference>
<evidence type="ECO:0000256" key="11">
    <source>
        <dbReference type="ARBA" id="ARBA00023295"/>
    </source>
</evidence>
<protein>
    <recommendedName>
        <fullName evidence="12">Endonuclease III</fullName>
        <ecNumber evidence="12">4.2.99.18</ecNumber>
    </recommendedName>
    <alternativeName>
        <fullName evidence="12">DNA-(apurinic or apyrimidinic site) lyase</fullName>
    </alternativeName>
</protein>
<keyword evidence="10 12" id="KW-0456">Lyase</keyword>
<feature type="binding site" evidence="12">
    <location>
        <position position="210"/>
    </location>
    <ligand>
        <name>[4Fe-4S] cluster</name>
        <dbReference type="ChEBI" id="CHEBI:49883"/>
    </ligand>
</feature>
<feature type="binding site" evidence="12">
    <location>
        <position position="204"/>
    </location>
    <ligand>
        <name>[4Fe-4S] cluster</name>
        <dbReference type="ChEBI" id="CHEBI:49883"/>
    </ligand>
</feature>
<dbReference type="InterPro" id="IPR011257">
    <property type="entry name" value="DNA_glycosylase"/>
</dbReference>
<evidence type="ECO:0000256" key="2">
    <source>
        <dbReference type="ARBA" id="ARBA00022485"/>
    </source>
</evidence>
<dbReference type="CDD" id="cd00056">
    <property type="entry name" value="ENDO3c"/>
    <property type="match status" value="1"/>
</dbReference>
<evidence type="ECO:0000256" key="10">
    <source>
        <dbReference type="ARBA" id="ARBA00023239"/>
    </source>
</evidence>
<dbReference type="FunFam" id="1.10.1670.10:FF:000001">
    <property type="entry name" value="Endonuclease III"/>
    <property type="match status" value="1"/>
</dbReference>
<dbReference type="Pfam" id="PF00730">
    <property type="entry name" value="HhH-GPD"/>
    <property type="match status" value="1"/>
</dbReference>
<feature type="binding site" evidence="12">
    <location>
        <position position="201"/>
    </location>
    <ligand>
        <name>[4Fe-4S] cluster</name>
        <dbReference type="ChEBI" id="CHEBI:49883"/>
    </ligand>
</feature>
<organism evidence="14">
    <name type="scientific">uncultured candidate division WWE3 bacterium EJ0ADIGA11YD11</name>
    <dbReference type="NCBI Taxonomy" id="500145"/>
    <lineage>
        <taxon>Bacteria</taxon>
        <taxon>Katanobacteria</taxon>
        <taxon>environmental samples</taxon>
    </lineage>
</organism>
<dbReference type="AlphaFoldDB" id="B0KVB1"/>
<dbReference type="PANTHER" id="PTHR10359:SF18">
    <property type="entry name" value="ENDONUCLEASE III"/>
    <property type="match status" value="1"/>
</dbReference>
<dbReference type="PANTHER" id="PTHR10359">
    <property type="entry name" value="A/G-SPECIFIC ADENINE GLYCOSYLASE/ENDONUCLEASE III"/>
    <property type="match status" value="1"/>
</dbReference>
<keyword evidence="6 12" id="KW-0408">Iron</keyword>
<evidence type="ECO:0000256" key="3">
    <source>
        <dbReference type="ARBA" id="ARBA00022723"/>
    </source>
</evidence>
<dbReference type="Gene3D" id="1.10.1670.10">
    <property type="entry name" value="Helix-hairpin-Helix base-excision DNA repair enzymes (C-terminal)"/>
    <property type="match status" value="1"/>
</dbReference>
<reference evidence="14" key="2">
    <citation type="journal article" date="2008" name="Environ. Microbiol.">
        <title>Discovery and characterization of a new bacterial candidate division by an anaerobic sludge digester metagenomic approach.</title>
        <authorList>
            <person name="Guermazi S."/>
            <person name="Daegelen P."/>
            <person name="Dauga C."/>
            <person name="Riviere D."/>
            <person name="Boucher T."/>
            <person name="Godon J.J."/>
            <person name="Gyapay G."/>
            <person name="Sghir A."/>
            <person name="Pelletier E."/>
            <person name="Weissenbach J."/>
            <person name="Le Paslier D."/>
        </authorList>
    </citation>
    <scope>NUCLEOTIDE SEQUENCE</scope>
</reference>
<keyword evidence="3 12" id="KW-0479">Metal-binding</keyword>
<dbReference type="InterPro" id="IPR005759">
    <property type="entry name" value="Nth"/>
</dbReference>
<keyword evidence="14" id="KW-0540">Nuclease</keyword>
<dbReference type="InterPro" id="IPR003651">
    <property type="entry name" value="Endonuclease3_FeS-loop_motif"/>
</dbReference>
<dbReference type="GO" id="GO:0003677">
    <property type="term" value="F:DNA binding"/>
    <property type="evidence" value="ECO:0007669"/>
    <property type="project" value="UniProtKB-UniRule"/>
</dbReference>
<dbReference type="Pfam" id="PF10576">
    <property type="entry name" value="EndIII_4Fe-2S"/>
    <property type="match status" value="1"/>
</dbReference>
<dbReference type="InterPro" id="IPR023170">
    <property type="entry name" value="HhH_base_excis_C"/>
</dbReference>